<proteinExistence type="predicted"/>
<dbReference type="AlphaFoldDB" id="A0AA86L244"/>
<keyword evidence="1" id="KW-0812">Transmembrane</keyword>
<dbReference type="KEGG" id="sgi:SGRAN_1297"/>
<accession>A0AA86L244</accession>
<evidence type="ECO:0000313" key="3">
    <source>
        <dbReference type="Proteomes" id="UP000058599"/>
    </source>
</evidence>
<feature type="transmembrane region" description="Helical" evidence="1">
    <location>
        <begin position="111"/>
        <end position="132"/>
    </location>
</feature>
<evidence type="ECO:0000313" key="2">
    <source>
        <dbReference type="EMBL" id="AMG73689.1"/>
    </source>
</evidence>
<name>A0AA86L244_9SPHN</name>
<keyword evidence="3" id="KW-1185">Reference proteome</keyword>
<gene>
    <name evidence="2" type="ORF">SGRAN_1297</name>
</gene>
<keyword evidence="1" id="KW-0472">Membrane</keyword>
<dbReference type="InterPro" id="IPR021279">
    <property type="entry name" value="DUF2721"/>
</dbReference>
<organism evidence="2 3">
    <name type="scientific">Sphingopyxis granuli</name>
    <dbReference type="NCBI Taxonomy" id="267128"/>
    <lineage>
        <taxon>Bacteria</taxon>
        <taxon>Pseudomonadati</taxon>
        <taxon>Pseudomonadota</taxon>
        <taxon>Alphaproteobacteria</taxon>
        <taxon>Sphingomonadales</taxon>
        <taxon>Sphingomonadaceae</taxon>
        <taxon>Sphingopyxis</taxon>
    </lineage>
</organism>
<dbReference type="Proteomes" id="UP000058599">
    <property type="component" value="Chromosome"/>
</dbReference>
<protein>
    <recommendedName>
        <fullName evidence="4">DUF2721 domain-containing protein</fullName>
    </recommendedName>
</protein>
<feature type="transmembrane region" description="Helical" evidence="1">
    <location>
        <begin position="76"/>
        <end position="99"/>
    </location>
</feature>
<keyword evidence="1" id="KW-1133">Transmembrane helix</keyword>
<sequence length="161" mass="17493">MTMAADASAIAQTIQLSVTPVFLLVATGSLLNVLAGRLSRVVDRSRVLMARWPETEGEEHARVVAELRAADRRMRVINNSILAAVACGIVVCLLVALLFTQAFTGLNLGVAASWAFALAMLLLLASLLLFLLEVRLAIRAIQVPMDLLEGEEAGWLRRSRR</sequence>
<reference evidence="2 3" key="1">
    <citation type="journal article" date="2016" name="BMC Genomics">
        <title>Genomic analysis of the nitrate-respiring Sphingopyxis granuli (formerly Sphingomonas macrogoltabida) strain TFA.</title>
        <authorList>
            <person name="Garcia-Romero I."/>
            <person name="Perez-Pulido A.J."/>
            <person name="Gonzalez-Flores Y.E."/>
            <person name="Reyes-Ramirez F."/>
            <person name="Santero E."/>
            <person name="Floriano B."/>
        </authorList>
    </citation>
    <scope>NUCLEOTIDE SEQUENCE [LARGE SCALE GENOMIC DNA]</scope>
    <source>
        <strain evidence="2 3">TFA</strain>
    </source>
</reference>
<evidence type="ECO:0008006" key="4">
    <source>
        <dbReference type="Google" id="ProtNLM"/>
    </source>
</evidence>
<dbReference type="Pfam" id="PF11026">
    <property type="entry name" value="DUF2721"/>
    <property type="match status" value="1"/>
</dbReference>
<dbReference type="EMBL" id="CP012199">
    <property type="protein sequence ID" value="AMG73689.1"/>
    <property type="molecule type" value="Genomic_DNA"/>
</dbReference>
<evidence type="ECO:0000256" key="1">
    <source>
        <dbReference type="SAM" id="Phobius"/>
    </source>
</evidence>
<feature type="transmembrane region" description="Helical" evidence="1">
    <location>
        <begin position="20"/>
        <end position="39"/>
    </location>
</feature>